<proteinExistence type="predicted"/>
<protein>
    <submittedName>
        <fullName evidence="1">Uncharacterized protein</fullName>
    </submittedName>
</protein>
<sequence length="99" mass="11062">MRICSGGRSRRTSRAAVGAVLMDPVEARHACLWIPLCLSTAPFCRVLVHQTTDPYVIIGLITLVYSDIVRLGRRPQFLPQSLLHLPNDILAFCRILSMC</sequence>
<organism evidence="1">
    <name type="scientific">Panstrongylus lignarius</name>
    <dbReference type="NCBI Taxonomy" id="156445"/>
    <lineage>
        <taxon>Eukaryota</taxon>
        <taxon>Metazoa</taxon>
        <taxon>Ecdysozoa</taxon>
        <taxon>Arthropoda</taxon>
        <taxon>Hexapoda</taxon>
        <taxon>Insecta</taxon>
        <taxon>Pterygota</taxon>
        <taxon>Neoptera</taxon>
        <taxon>Paraneoptera</taxon>
        <taxon>Hemiptera</taxon>
        <taxon>Heteroptera</taxon>
        <taxon>Panheteroptera</taxon>
        <taxon>Cimicomorpha</taxon>
        <taxon>Reduviidae</taxon>
        <taxon>Triatominae</taxon>
        <taxon>Panstrongylus</taxon>
    </lineage>
</organism>
<dbReference type="AlphaFoldDB" id="A0A224XQU9"/>
<accession>A0A224XQU9</accession>
<dbReference type="EMBL" id="GFTR01001541">
    <property type="protein sequence ID" value="JAW14885.1"/>
    <property type="molecule type" value="Transcribed_RNA"/>
</dbReference>
<reference evidence="1" key="1">
    <citation type="journal article" date="2018" name="PLoS Negl. Trop. Dis.">
        <title>An insight into the salivary gland and fat body transcriptome of Panstrongylus lignarius (Hemiptera: Heteroptera), the main vector of Chagas disease in Peru.</title>
        <authorList>
            <person name="Nevoa J.C."/>
            <person name="Mendes M.T."/>
            <person name="da Silva M.V."/>
            <person name="Soares S.C."/>
            <person name="Oliveira C.J.F."/>
            <person name="Ribeiro J.M.C."/>
        </authorList>
    </citation>
    <scope>NUCLEOTIDE SEQUENCE</scope>
</reference>
<name>A0A224XQU9_9HEMI</name>
<evidence type="ECO:0000313" key="1">
    <source>
        <dbReference type="EMBL" id="JAW14885.1"/>
    </source>
</evidence>